<keyword evidence="5 9" id="KW-1133">Transmembrane helix</keyword>
<gene>
    <name evidence="10" type="ORF">GCM10023147_13240</name>
</gene>
<feature type="transmembrane region" description="Helical" evidence="9">
    <location>
        <begin position="307"/>
        <end position="326"/>
    </location>
</feature>
<evidence type="ECO:0000256" key="7">
    <source>
        <dbReference type="ARBA" id="ARBA00024033"/>
    </source>
</evidence>
<name>A0ABP8JBF0_9ACTN</name>
<dbReference type="InterPro" id="IPR018584">
    <property type="entry name" value="GT87"/>
</dbReference>
<dbReference type="Proteomes" id="UP001500635">
    <property type="component" value="Unassembled WGS sequence"/>
</dbReference>
<keyword evidence="3" id="KW-0808">Transferase</keyword>
<keyword evidence="2" id="KW-1003">Cell membrane</keyword>
<keyword evidence="6 9" id="KW-0472">Membrane</keyword>
<evidence type="ECO:0000256" key="8">
    <source>
        <dbReference type="SAM" id="MobiDB-lite"/>
    </source>
</evidence>
<proteinExistence type="inferred from homology"/>
<comment type="caution">
    <text evidence="10">The sequence shown here is derived from an EMBL/GenBank/DDBJ whole genome shotgun (WGS) entry which is preliminary data.</text>
</comment>
<evidence type="ECO:0000256" key="3">
    <source>
        <dbReference type="ARBA" id="ARBA00022679"/>
    </source>
</evidence>
<feature type="transmembrane region" description="Helical" evidence="9">
    <location>
        <begin position="372"/>
        <end position="393"/>
    </location>
</feature>
<evidence type="ECO:0000256" key="4">
    <source>
        <dbReference type="ARBA" id="ARBA00022692"/>
    </source>
</evidence>
<feature type="region of interest" description="Disordered" evidence="8">
    <location>
        <begin position="1"/>
        <end position="43"/>
    </location>
</feature>
<feature type="transmembrane region" description="Helical" evidence="9">
    <location>
        <begin position="268"/>
        <end position="295"/>
    </location>
</feature>
<evidence type="ECO:0000256" key="6">
    <source>
        <dbReference type="ARBA" id="ARBA00023136"/>
    </source>
</evidence>
<sequence length="548" mass="59804">MTAGYDDEVTGAPDGGVPDPGERDYVSPGRFAPATVTEPDRDVPSYTDPVARDFSTAVGGPVGRHALVGFQRFATPLRIILLVALVFLALGWFTKAGCLQQRPDGDHMVLDWQNNRPYTAMCYTDTVPLYHAELLDKGVMPYFHHFYDVGPTGKQQLRYMEYPVVTGMYQYGAMRVAKAWENLHEKFGVPAALEVVLFFNVVAVGLALLWLVGIWATTRLSAGSRRPWDAMLMALSPLVIAQIFTNFDAIAVAALALAMLAWARRRPVWAGVAIGFGAAAKLYPAFLLVVLLMLCLRAGRLRSWGSAAATAVVTWLVLNLPLILFARPGWWEFFHRNTIRPVDIDSIYNVISSFTGNWVFGGVGPDGGASTVANIATLILFLCVVAGVAYVCFTAPRRPRVAQLMFLLVAGFLLVNKVWSPQYSLWLVPLAVLAVPHTRILLAWMTLDALVWVPRMMYFLGVSNKGLPEQAFTATVLLRDLAVVGLCALILRQIYRPDEDLVRATFPGPYSPPLDDPHGGVLDGAPDASSGSDVPSEPSRGSEPAPAS</sequence>
<comment type="subcellular location">
    <subcellularLocation>
        <location evidence="1">Cell membrane</location>
        <topology evidence="1">Multi-pass membrane protein</topology>
    </subcellularLocation>
</comment>
<evidence type="ECO:0000256" key="9">
    <source>
        <dbReference type="SAM" id="Phobius"/>
    </source>
</evidence>
<organism evidence="10 11">
    <name type="scientific">Tsukamurella soli</name>
    <dbReference type="NCBI Taxonomy" id="644556"/>
    <lineage>
        <taxon>Bacteria</taxon>
        <taxon>Bacillati</taxon>
        <taxon>Actinomycetota</taxon>
        <taxon>Actinomycetes</taxon>
        <taxon>Mycobacteriales</taxon>
        <taxon>Tsukamurellaceae</taxon>
        <taxon>Tsukamurella</taxon>
    </lineage>
</organism>
<dbReference type="EMBL" id="BAABFR010000014">
    <property type="protein sequence ID" value="GAA4388059.1"/>
    <property type="molecule type" value="Genomic_DNA"/>
</dbReference>
<keyword evidence="4 9" id="KW-0812">Transmembrane</keyword>
<feature type="transmembrane region" description="Helical" evidence="9">
    <location>
        <begin position="238"/>
        <end position="262"/>
    </location>
</feature>
<evidence type="ECO:0000256" key="5">
    <source>
        <dbReference type="ARBA" id="ARBA00022989"/>
    </source>
</evidence>
<evidence type="ECO:0000256" key="1">
    <source>
        <dbReference type="ARBA" id="ARBA00004651"/>
    </source>
</evidence>
<protein>
    <submittedName>
        <fullName evidence="10">Glycosyltransferase family 87 protein</fullName>
    </submittedName>
</protein>
<feature type="transmembrane region" description="Helical" evidence="9">
    <location>
        <begin position="195"/>
        <end position="217"/>
    </location>
</feature>
<evidence type="ECO:0000313" key="10">
    <source>
        <dbReference type="EMBL" id="GAA4388059.1"/>
    </source>
</evidence>
<comment type="similarity">
    <text evidence="7">Belongs to the glycosyltransferase 87 family.</text>
</comment>
<feature type="transmembrane region" description="Helical" evidence="9">
    <location>
        <begin position="400"/>
        <end position="419"/>
    </location>
</feature>
<dbReference type="PIRSF" id="PIRSF010361">
    <property type="entry name" value="UCP010361"/>
    <property type="match status" value="1"/>
</dbReference>
<accession>A0ABP8JBF0</accession>
<reference evidence="11" key="1">
    <citation type="journal article" date="2019" name="Int. J. Syst. Evol. Microbiol.">
        <title>The Global Catalogue of Microorganisms (GCM) 10K type strain sequencing project: providing services to taxonomists for standard genome sequencing and annotation.</title>
        <authorList>
            <consortium name="The Broad Institute Genomics Platform"/>
            <consortium name="The Broad Institute Genome Sequencing Center for Infectious Disease"/>
            <person name="Wu L."/>
            <person name="Ma J."/>
        </authorList>
    </citation>
    <scope>NUCLEOTIDE SEQUENCE [LARGE SCALE GENOMIC DNA]</scope>
    <source>
        <strain evidence="11">JCM 17688</strain>
    </source>
</reference>
<dbReference type="Pfam" id="PF09594">
    <property type="entry name" value="GT87"/>
    <property type="match status" value="1"/>
</dbReference>
<keyword evidence="11" id="KW-1185">Reference proteome</keyword>
<feature type="region of interest" description="Disordered" evidence="8">
    <location>
        <begin position="506"/>
        <end position="548"/>
    </location>
</feature>
<feature type="transmembrane region" description="Helical" evidence="9">
    <location>
        <begin position="73"/>
        <end position="93"/>
    </location>
</feature>
<evidence type="ECO:0000256" key="2">
    <source>
        <dbReference type="ARBA" id="ARBA00022475"/>
    </source>
</evidence>
<dbReference type="InterPro" id="IPR016570">
    <property type="entry name" value="UCP010361"/>
</dbReference>
<evidence type="ECO:0000313" key="11">
    <source>
        <dbReference type="Proteomes" id="UP001500635"/>
    </source>
</evidence>